<dbReference type="eggNOG" id="COG4727">
    <property type="taxonomic scope" value="Bacteria"/>
</dbReference>
<accession>Q0F033</accession>
<dbReference type="InterPro" id="IPR014547">
    <property type="entry name" value="UCP028477"/>
</dbReference>
<dbReference type="STRING" id="314344.AL013_11500"/>
<organism evidence="1 2">
    <name type="scientific">Mariprofundus ferrooxydans PV-1</name>
    <dbReference type="NCBI Taxonomy" id="314345"/>
    <lineage>
        <taxon>Bacteria</taxon>
        <taxon>Pseudomonadati</taxon>
        <taxon>Pseudomonadota</taxon>
        <taxon>Candidatius Mariprofundia</taxon>
        <taxon>Mariprofundales</taxon>
        <taxon>Mariprofundaceae</taxon>
        <taxon>Mariprofundus</taxon>
    </lineage>
</organism>
<keyword evidence="2" id="KW-1185">Reference proteome</keyword>
<sequence>MAMPAYAGSTAHAEPQFESGQIVSFAKKVEKVMAGKGARVFILARAGRPASDMPDGFEYTHVAFGVYSMIKTNDGRTLPGYAIYNLYQDDKRPDISHLVTDYPVDFFAGVYELKTGIIIPKPELQKRLLQVIASDTYRKLHNADYSVVANPYNSKYQNCTEYTLDVIEAALYQTDDVRLIKVNERAYFKAQPVKIPPLKLLAGILTMPDLKTTDQKGGIQTASFTTIERYMSQYGLVQEKLVITQ</sequence>
<proteinExistence type="predicted"/>
<dbReference type="HOGENOM" id="CLU_1041573_0_0_0"/>
<dbReference type="Proteomes" id="UP000005297">
    <property type="component" value="Unassembled WGS sequence"/>
</dbReference>
<evidence type="ECO:0000313" key="2">
    <source>
        <dbReference type="Proteomes" id="UP000005297"/>
    </source>
</evidence>
<dbReference type="InParanoid" id="Q0F033"/>
<name>Q0F033_9PROT</name>
<reference evidence="1 2" key="1">
    <citation type="submission" date="2006-09" db="EMBL/GenBank/DDBJ databases">
        <authorList>
            <person name="Emerson D."/>
            <person name="Ferriera S."/>
            <person name="Johnson J."/>
            <person name="Kravitz S."/>
            <person name="Halpern A."/>
            <person name="Remington K."/>
            <person name="Beeson K."/>
            <person name="Tran B."/>
            <person name="Rogers Y.-H."/>
            <person name="Friedman R."/>
            <person name="Venter J.C."/>
        </authorList>
    </citation>
    <scope>NUCLEOTIDE SEQUENCE [LARGE SCALE GENOMIC DNA]</scope>
    <source>
        <strain evidence="1 2">PV-1</strain>
    </source>
</reference>
<dbReference type="Pfam" id="PF09916">
    <property type="entry name" value="DUF2145"/>
    <property type="match status" value="1"/>
</dbReference>
<protein>
    <recommendedName>
        <fullName evidence="3">DUF2145 domain-containing protein</fullName>
    </recommendedName>
</protein>
<evidence type="ECO:0000313" key="1">
    <source>
        <dbReference type="EMBL" id="EAU54851.1"/>
    </source>
</evidence>
<comment type="caution">
    <text evidence="1">The sequence shown here is derived from an EMBL/GenBank/DDBJ whole genome shotgun (WGS) entry which is preliminary data.</text>
</comment>
<gene>
    <name evidence="1" type="ORF">SPV1_09158</name>
</gene>
<dbReference type="AlphaFoldDB" id="Q0F033"/>
<evidence type="ECO:0008006" key="3">
    <source>
        <dbReference type="Google" id="ProtNLM"/>
    </source>
</evidence>
<dbReference type="EMBL" id="AATS01000005">
    <property type="protein sequence ID" value="EAU54851.1"/>
    <property type="molecule type" value="Genomic_DNA"/>
</dbReference>